<dbReference type="AlphaFoldDB" id="A0A1M7NRI5"/>
<accession>A0A1M7NRI5</accession>
<protein>
    <submittedName>
        <fullName evidence="1">Uncharacterized protein</fullName>
    </submittedName>
</protein>
<dbReference type="Proteomes" id="UP000184513">
    <property type="component" value="Unassembled WGS sequence"/>
</dbReference>
<keyword evidence="2" id="KW-1185">Reference proteome</keyword>
<dbReference type="STRING" id="388280.SAMN04488057_10614"/>
<organism evidence="1 2">
    <name type="scientific">Cyclobacterium lianum</name>
    <dbReference type="NCBI Taxonomy" id="388280"/>
    <lineage>
        <taxon>Bacteria</taxon>
        <taxon>Pseudomonadati</taxon>
        <taxon>Bacteroidota</taxon>
        <taxon>Cytophagia</taxon>
        <taxon>Cytophagales</taxon>
        <taxon>Cyclobacteriaceae</taxon>
        <taxon>Cyclobacterium</taxon>
    </lineage>
</organism>
<proteinExistence type="predicted"/>
<sequence>MAGRWGLAILHLGLNLDSAVVVKMFIRLKLYHRFFWQMNWIFTIDPIELDLL</sequence>
<name>A0A1M7NRI5_9BACT</name>
<reference evidence="1 2" key="1">
    <citation type="submission" date="2016-11" db="EMBL/GenBank/DDBJ databases">
        <authorList>
            <person name="Jaros S."/>
            <person name="Januszkiewicz K."/>
            <person name="Wedrychowicz H."/>
        </authorList>
    </citation>
    <scope>NUCLEOTIDE SEQUENCE [LARGE SCALE GENOMIC DNA]</scope>
    <source>
        <strain evidence="1 2">CGMCC 1.6102</strain>
    </source>
</reference>
<dbReference type="EMBL" id="FRCY01000006">
    <property type="protein sequence ID" value="SHN06671.1"/>
    <property type="molecule type" value="Genomic_DNA"/>
</dbReference>
<gene>
    <name evidence="1" type="ORF">SAMN04488057_10614</name>
</gene>
<evidence type="ECO:0000313" key="1">
    <source>
        <dbReference type="EMBL" id="SHN06671.1"/>
    </source>
</evidence>
<evidence type="ECO:0000313" key="2">
    <source>
        <dbReference type="Proteomes" id="UP000184513"/>
    </source>
</evidence>